<evidence type="ECO:0000259" key="1">
    <source>
        <dbReference type="PROSITE" id="PS50906"/>
    </source>
</evidence>
<evidence type="ECO:0000259" key="2">
    <source>
        <dbReference type="PROSITE" id="PS50921"/>
    </source>
</evidence>
<accession>A0ABU1NHM4</accession>
<feature type="domain" description="NIT" evidence="1">
    <location>
        <begin position="30"/>
        <end position="285"/>
    </location>
</feature>
<dbReference type="Pfam" id="PF08376">
    <property type="entry name" value="NIT"/>
    <property type="match status" value="1"/>
</dbReference>
<dbReference type="Pfam" id="PF03861">
    <property type="entry name" value="ANTAR"/>
    <property type="match status" value="1"/>
</dbReference>
<reference evidence="3 4" key="1">
    <citation type="submission" date="2023-07" db="EMBL/GenBank/DDBJ databases">
        <title>Sorghum-associated microbial communities from plants grown in Nebraska, USA.</title>
        <authorList>
            <person name="Schachtman D."/>
        </authorList>
    </citation>
    <scope>NUCLEOTIDE SEQUENCE [LARGE SCALE GENOMIC DNA]</scope>
    <source>
        <strain evidence="3 4">DS1781</strain>
    </source>
</reference>
<dbReference type="InterPro" id="IPR010910">
    <property type="entry name" value="Nitrate/nitrite_sensing_bac"/>
</dbReference>
<evidence type="ECO:0000313" key="4">
    <source>
        <dbReference type="Proteomes" id="UP001184230"/>
    </source>
</evidence>
<dbReference type="SMART" id="SM01012">
    <property type="entry name" value="ANTAR"/>
    <property type="match status" value="1"/>
</dbReference>
<dbReference type="InterPro" id="IPR011006">
    <property type="entry name" value="CheY-like_superfamily"/>
</dbReference>
<dbReference type="Proteomes" id="UP001184230">
    <property type="component" value="Unassembled WGS sequence"/>
</dbReference>
<evidence type="ECO:0008006" key="5">
    <source>
        <dbReference type="Google" id="ProtNLM"/>
    </source>
</evidence>
<protein>
    <recommendedName>
        <fullName evidence="5">ANTAR domain-containing protein</fullName>
    </recommendedName>
</protein>
<dbReference type="RefSeq" id="WP_309904136.1">
    <property type="nucleotide sequence ID" value="NZ_JAVDRF010000008.1"/>
</dbReference>
<organism evidence="3 4">
    <name type="scientific">Variovorax soli</name>
    <dbReference type="NCBI Taxonomy" id="376815"/>
    <lineage>
        <taxon>Bacteria</taxon>
        <taxon>Pseudomonadati</taxon>
        <taxon>Pseudomonadota</taxon>
        <taxon>Betaproteobacteria</taxon>
        <taxon>Burkholderiales</taxon>
        <taxon>Comamonadaceae</taxon>
        <taxon>Variovorax</taxon>
    </lineage>
</organism>
<gene>
    <name evidence="3" type="ORF">J2739_003654</name>
</gene>
<dbReference type="Gene3D" id="1.10.10.10">
    <property type="entry name" value="Winged helix-like DNA-binding domain superfamily/Winged helix DNA-binding domain"/>
    <property type="match status" value="1"/>
</dbReference>
<dbReference type="PROSITE" id="PS50906">
    <property type="entry name" value="NIT"/>
    <property type="match status" value="1"/>
</dbReference>
<dbReference type="InterPro" id="IPR036388">
    <property type="entry name" value="WH-like_DNA-bd_sf"/>
</dbReference>
<name>A0ABU1NHM4_9BURK</name>
<dbReference type="EMBL" id="JAVDRF010000008">
    <property type="protein sequence ID" value="MDR6537868.1"/>
    <property type="molecule type" value="Genomic_DNA"/>
</dbReference>
<keyword evidence="4" id="KW-1185">Reference proteome</keyword>
<dbReference type="InterPro" id="IPR005561">
    <property type="entry name" value="ANTAR"/>
</dbReference>
<evidence type="ECO:0000313" key="3">
    <source>
        <dbReference type="EMBL" id="MDR6537868.1"/>
    </source>
</evidence>
<feature type="domain" description="ANTAR" evidence="2">
    <location>
        <begin position="356"/>
        <end position="417"/>
    </location>
</feature>
<dbReference type="InterPro" id="IPR013587">
    <property type="entry name" value="Nitrate/nitrite_sensing"/>
</dbReference>
<dbReference type="SUPFAM" id="SSF52172">
    <property type="entry name" value="CheY-like"/>
    <property type="match status" value="1"/>
</dbReference>
<proteinExistence type="predicted"/>
<dbReference type="PROSITE" id="PS50921">
    <property type="entry name" value="ANTAR"/>
    <property type="match status" value="1"/>
</dbReference>
<sequence length="429" mass="47058">MNSALSFLIGARRCEIDELDQLARTSALVGTIGTLVHALQRERGISNVWLASGGRRFAAQREEQIAACLRAEEAVRSSFGRLDTEAPRIGNGARLFSRIAWVLPGLDALPELRRRVAAMALSAAEATAAFVKLIAGLLAVVFEAADGATDPEISRLLVAMFNFMQGKEFAGQERACGAAAFASGRNDGARQQQWLHLIESQERCFQVFVEFSGPALGELWRSSQPTAQLAEQERLRRIACAAPPGVSLDTELSQTWFDCCSRRIDAMQTIEERLAADLRLLCEQKTARARAELQAHEGLLAELAIEPGAASAAFFDEPPAPVAPPGQPRALAAPAPFGRQLERSVLEMVQEQSHRLQAMSDELETVRAALNERKLVERAKGLLMAYRRMSEEEAHKMLRRTAMSQGRRLVEVAESVLSMAEYLPADPVR</sequence>
<comment type="caution">
    <text evidence="3">The sequence shown here is derived from an EMBL/GenBank/DDBJ whole genome shotgun (WGS) entry which is preliminary data.</text>
</comment>